<accession>A0ABT2CJF8</accession>
<keyword evidence="2" id="KW-1185">Reference proteome</keyword>
<proteinExistence type="predicted"/>
<evidence type="ECO:0000313" key="1">
    <source>
        <dbReference type="EMBL" id="MCS0637553.1"/>
    </source>
</evidence>
<dbReference type="RefSeq" id="WP_258788807.1">
    <property type="nucleotide sequence ID" value="NZ_JANUGQ010000015.1"/>
</dbReference>
<protein>
    <submittedName>
        <fullName evidence="1">Uncharacterized protein</fullName>
    </submittedName>
</protein>
<name>A0ABT2CJF8_9ACTN</name>
<reference evidence="1" key="1">
    <citation type="submission" date="2022-08" db="EMBL/GenBank/DDBJ databases">
        <authorList>
            <person name="Somphong A."/>
            <person name="Phongsopitanun W."/>
        </authorList>
    </citation>
    <scope>NUCLEOTIDE SEQUENCE</scope>
    <source>
        <strain evidence="1">LP05-1</strain>
    </source>
</reference>
<comment type="caution">
    <text evidence="1">The sequence shown here is derived from an EMBL/GenBank/DDBJ whole genome shotgun (WGS) entry which is preliminary data.</text>
</comment>
<dbReference type="EMBL" id="JANUGQ010000015">
    <property type="protein sequence ID" value="MCS0637553.1"/>
    <property type="molecule type" value="Genomic_DNA"/>
</dbReference>
<gene>
    <name evidence="1" type="ORF">NX801_18165</name>
</gene>
<organism evidence="1 2">
    <name type="scientific">Streptomyces pyxinae</name>
    <dbReference type="NCBI Taxonomy" id="2970734"/>
    <lineage>
        <taxon>Bacteria</taxon>
        <taxon>Bacillati</taxon>
        <taxon>Actinomycetota</taxon>
        <taxon>Actinomycetes</taxon>
        <taxon>Kitasatosporales</taxon>
        <taxon>Streptomycetaceae</taxon>
        <taxon>Streptomyces</taxon>
    </lineage>
</organism>
<evidence type="ECO:0000313" key="2">
    <source>
        <dbReference type="Proteomes" id="UP001431313"/>
    </source>
</evidence>
<dbReference type="Proteomes" id="UP001431313">
    <property type="component" value="Unassembled WGS sequence"/>
</dbReference>
<sequence>MLDHVRQALSASSDLRLRLQTLRFVFRLWQLRRSLGGTEISSLGLYVPSADGRLIRASGAVFGRGWGRASAGEDLAAVVAAGQDVSKSLKAIAGRLLAAPEEFAKRGETGEWRAFLLEKATAGEGGRFELGESEVRAARQHAGNDR</sequence>